<dbReference type="Proteomes" id="UP000886124">
    <property type="component" value="Unassembled WGS sequence"/>
</dbReference>
<dbReference type="AlphaFoldDB" id="A0A7V5PP79"/>
<dbReference type="InterPro" id="IPR014871">
    <property type="entry name" value="dUTPase/dCTP_pyrophosphatase"/>
</dbReference>
<comment type="caution">
    <text evidence="1">The sequence shown here is derived from an EMBL/GenBank/DDBJ whole genome shotgun (WGS) entry which is preliminary data.</text>
</comment>
<proteinExistence type="predicted"/>
<dbReference type="Pfam" id="PF08761">
    <property type="entry name" value="dUTPase_2"/>
    <property type="match status" value="1"/>
</dbReference>
<evidence type="ECO:0000313" key="1">
    <source>
        <dbReference type="EMBL" id="HHJ52714.1"/>
    </source>
</evidence>
<dbReference type="SUPFAM" id="SSF101386">
    <property type="entry name" value="all-alpha NTP pyrophosphatases"/>
    <property type="match status" value="1"/>
</dbReference>
<accession>A0A7V5PP79</accession>
<protein>
    <submittedName>
        <fullName evidence="1">dUTPase</fullName>
    </submittedName>
</protein>
<sequence>MDLLRTIFEKQYQLNKRILKERHGQDYDRLCDQSKQDDDTVRDRVEWLLNYNRAQIHESIELEDSLPWKWWKDMDEIDWENIRIELIDELHFWVSKCQLVGLDPESLAELYLKKNKLNQVRQDRGYGSSYQKLNDQGVEDNKRMDEIFREEERKKKN</sequence>
<name>A0A7V5PP79_CALAY</name>
<gene>
    <name evidence="1" type="ORF">ENJ89_05925</name>
</gene>
<dbReference type="EMBL" id="DROD01000406">
    <property type="protein sequence ID" value="HHJ52714.1"/>
    <property type="molecule type" value="Genomic_DNA"/>
</dbReference>
<dbReference type="CDD" id="cd11527">
    <property type="entry name" value="NTP-PPase_dUTPase"/>
    <property type="match status" value="1"/>
</dbReference>
<organism evidence="1">
    <name type="scientific">Caldithrix abyssi</name>
    <dbReference type="NCBI Taxonomy" id="187145"/>
    <lineage>
        <taxon>Bacteria</taxon>
        <taxon>Pseudomonadati</taxon>
        <taxon>Calditrichota</taxon>
        <taxon>Calditrichia</taxon>
        <taxon>Calditrichales</taxon>
        <taxon>Calditrichaceae</taxon>
        <taxon>Caldithrix</taxon>
    </lineage>
</organism>
<dbReference type="Gene3D" id="1.10.4010.10">
    <property type="entry name" value="Type II deoxyuridine triphosphatase"/>
    <property type="match status" value="2"/>
</dbReference>
<reference evidence="1" key="1">
    <citation type="journal article" date="2020" name="mSystems">
        <title>Genome- and Community-Level Interaction Insights into Carbon Utilization and Element Cycling Functions of Hydrothermarchaeota in Hydrothermal Sediment.</title>
        <authorList>
            <person name="Zhou Z."/>
            <person name="Liu Y."/>
            <person name="Xu W."/>
            <person name="Pan J."/>
            <person name="Luo Z.H."/>
            <person name="Li M."/>
        </authorList>
    </citation>
    <scope>NUCLEOTIDE SEQUENCE [LARGE SCALE GENOMIC DNA]</scope>
    <source>
        <strain evidence="1">HyVt-527</strain>
    </source>
</reference>